<sequence length="299" mass="35078">MEQLKSIFGNKLLYSDVPYHFHQYKWFRSDEYHFIGIEQDALSEKELALLSAFLIPYEAMTTTLSAEQSYWYQLLFEDKPAVIDELDKFKLIRFTYFSIKRLFEQRTEFEDALSSMYATPITILWDNLQSGVIIEKVADSSELTRDLQDSVTILSHDFESDMQFFEGQLHSFPFSPSRAFHMEKSWFEQVQKVFEKEKVIKLSTTLPYWLIKEMSPAAKEQMNTILSLIKDDETLLNTVKCYLECNLNVSLAAKKLYMHRNSLQYRIDKFIDRTDLDIKNFQGAVSAYLAILAAESLNQ</sequence>
<proteinExistence type="predicted"/>
<dbReference type="Proteomes" id="UP000053681">
    <property type="component" value="Unassembled WGS sequence"/>
</dbReference>
<dbReference type="SUPFAM" id="SSF46689">
    <property type="entry name" value="Homeodomain-like"/>
    <property type="match status" value="1"/>
</dbReference>
<dbReference type="PANTHER" id="PTHR33744:SF15">
    <property type="entry name" value="CARBOHYDRATE DIACID REGULATOR"/>
    <property type="match status" value="1"/>
</dbReference>
<protein>
    <submittedName>
        <fullName evidence="2">Transcriptional regulator</fullName>
    </submittedName>
</protein>
<evidence type="ECO:0000313" key="2">
    <source>
        <dbReference type="EMBL" id="KSU88758.1"/>
    </source>
</evidence>
<dbReference type="InterPro" id="IPR025736">
    <property type="entry name" value="PucR_C-HTH_dom"/>
</dbReference>
<dbReference type="AlphaFoldDB" id="A0A0V8JP39"/>
<dbReference type="EMBL" id="LNQP01000016">
    <property type="protein sequence ID" value="KSU88758.1"/>
    <property type="molecule type" value="Genomic_DNA"/>
</dbReference>
<dbReference type="InterPro" id="IPR042070">
    <property type="entry name" value="PucR_C-HTH_sf"/>
</dbReference>
<evidence type="ECO:0000259" key="1">
    <source>
        <dbReference type="Pfam" id="PF13556"/>
    </source>
</evidence>
<name>A0A0V8JP39_9BACI</name>
<dbReference type="RefSeq" id="WP_025907808.1">
    <property type="nucleotide sequence ID" value="NZ_KQ758635.1"/>
</dbReference>
<feature type="domain" description="PucR C-terminal helix-turn-helix" evidence="1">
    <location>
        <begin position="235"/>
        <end position="293"/>
    </location>
</feature>
<dbReference type="Gene3D" id="1.10.10.2840">
    <property type="entry name" value="PucR C-terminal helix-turn-helix domain"/>
    <property type="match status" value="1"/>
</dbReference>
<organism evidence="2 3">
    <name type="scientific">Priestia veravalensis</name>
    <dbReference type="NCBI Taxonomy" id="1414648"/>
    <lineage>
        <taxon>Bacteria</taxon>
        <taxon>Bacillati</taxon>
        <taxon>Bacillota</taxon>
        <taxon>Bacilli</taxon>
        <taxon>Bacillales</taxon>
        <taxon>Bacillaceae</taxon>
        <taxon>Priestia</taxon>
    </lineage>
</organism>
<dbReference type="InterPro" id="IPR051448">
    <property type="entry name" value="CdaR-like_regulators"/>
</dbReference>
<comment type="caution">
    <text evidence="2">The sequence shown here is derived from an EMBL/GenBank/DDBJ whole genome shotgun (WGS) entry which is preliminary data.</text>
</comment>
<gene>
    <name evidence="2" type="ORF">AS180_06365</name>
</gene>
<keyword evidence="3" id="KW-1185">Reference proteome</keyword>
<dbReference type="PANTHER" id="PTHR33744">
    <property type="entry name" value="CARBOHYDRATE DIACID REGULATOR"/>
    <property type="match status" value="1"/>
</dbReference>
<accession>A0A0V8JP39</accession>
<dbReference type="Pfam" id="PF13556">
    <property type="entry name" value="HTH_30"/>
    <property type="match status" value="1"/>
</dbReference>
<evidence type="ECO:0000313" key="3">
    <source>
        <dbReference type="Proteomes" id="UP000053681"/>
    </source>
</evidence>
<reference evidence="2 3" key="1">
    <citation type="submission" date="2015-11" db="EMBL/GenBank/DDBJ databases">
        <title>Bacillus caseinolyticus sp nov.</title>
        <authorList>
            <person name="Dastager S.G."/>
            <person name="Mawlankar R."/>
        </authorList>
    </citation>
    <scope>NUCLEOTIDE SEQUENCE [LARGE SCALE GENOMIC DNA]</scope>
    <source>
        <strain evidence="2 3">SGD-V-76</strain>
    </source>
</reference>
<dbReference type="InterPro" id="IPR009057">
    <property type="entry name" value="Homeodomain-like_sf"/>
</dbReference>